<dbReference type="EMBL" id="JBFAUK010000002">
    <property type="protein sequence ID" value="MEV5505630.1"/>
    <property type="molecule type" value="Genomic_DNA"/>
</dbReference>
<reference evidence="1 2" key="1">
    <citation type="submission" date="2024-06" db="EMBL/GenBank/DDBJ databases">
        <title>The Natural Products Discovery Center: Release of the First 8490 Sequenced Strains for Exploring Actinobacteria Biosynthetic Diversity.</title>
        <authorList>
            <person name="Kalkreuter E."/>
            <person name="Kautsar S.A."/>
            <person name="Yang D."/>
            <person name="Bader C.D."/>
            <person name="Teijaro C.N."/>
            <person name="Fluegel L."/>
            <person name="Davis C.M."/>
            <person name="Simpson J.R."/>
            <person name="Lauterbach L."/>
            <person name="Steele A.D."/>
            <person name="Gui C."/>
            <person name="Meng S."/>
            <person name="Li G."/>
            <person name="Viehrig K."/>
            <person name="Ye F."/>
            <person name="Su P."/>
            <person name="Kiefer A.F."/>
            <person name="Nichols A."/>
            <person name="Cepeda A.J."/>
            <person name="Yan W."/>
            <person name="Fan B."/>
            <person name="Jiang Y."/>
            <person name="Adhikari A."/>
            <person name="Zheng C.-J."/>
            <person name="Schuster L."/>
            <person name="Cowan T.M."/>
            <person name="Smanski M.J."/>
            <person name="Chevrette M.G."/>
            <person name="De Carvalho L.P.S."/>
            <person name="Shen B."/>
        </authorList>
    </citation>
    <scope>NUCLEOTIDE SEQUENCE [LARGE SCALE GENOMIC DNA]</scope>
    <source>
        <strain evidence="1 2">NPDC052347</strain>
    </source>
</reference>
<proteinExistence type="predicted"/>
<evidence type="ECO:0000313" key="1">
    <source>
        <dbReference type="EMBL" id="MEV5505630.1"/>
    </source>
</evidence>
<gene>
    <name evidence="1" type="ORF">AB0L16_04015</name>
</gene>
<name>A0ABV3JVG5_STRON</name>
<dbReference type="RefSeq" id="WP_109279417.1">
    <property type="nucleotide sequence ID" value="NZ_JBFAUK010000002.1"/>
</dbReference>
<comment type="caution">
    <text evidence="1">The sequence shown here is derived from an EMBL/GenBank/DDBJ whole genome shotgun (WGS) entry which is preliminary data.</text>
</comment>
<sequence length="193" mass="21467">MSDGFIRWYRESAATLMFDEQVSLFSESGIQLLHPVKRAAMVLDVDGNDVPFGREELSRLLGLRISSINVNWWLSADVNIVDEYSYEPLGCEIQTFWLHGLDSGETQTLETALLAAAAEFPVPTRALIVDRHGKSDPEDWDSVALYEGRAAPKFPDYVIAPDTIVSKLLQVSPELTREDMGSGLVRLTLPKAV</sequence>
<evidence type="ECO:0000313" key="2">
    <source>
        <dbReference type="Proteomes" id="UP001552594"/>
    </source>
</evidence>
<keyword evidence="2" id="KW-1185">Reference proteome</keyword>
<dbReference type="Proteomes" id="UP001552594">
    <property type="component" value="Unassembled WGS sequence"/>
</dbReference>
<protein>
    <submittedName>
        <fullName evidence="1">Uncharacterized protein</fullName>
    </submittedName>
</protein>
<accession>A0ABV3JVG5</accession>
<organism evidence="1 2">
    <name type="scientific">Streptomyces orinoci</name>
    <name type="common">Streptoverticillium orinoci</name>
    <dbReference type="NCBI Taxonomy" id="67339"/>
    <lineage>
        <taxon>Bacteria</taxon>
        <taxon>Bacillati</taxon>
        <taxon>Actinomycetota</taxon>
        <taxon>Actinomycetes</taxon>
        <taxon>Kitasatosporales</taxon>
        <taxon>Streptomycetaceae</taxon>
        <taxon>Streptomyces</taxon>
    </lineage>
</organism>